<reference evidence="1" key="2">
    <citation type="journal article" date="2015" name="Fish Shellfish Immunol.">
        <title>Early steps in the European eel (Anguilla anguilla)-Vibrio vulnificus interaction in the gills: Role of the RtxA13 toxin.</title>
        <authorList>
            <person name="Callol A."/>
            <person name="Pajuelo D."/>
            <person name="Ebbesson L."/>
            <person name="Teles M."/>
            <person name="MacKenzie S."/>
            <person name="Amaro C."/>
        </authorList>
    </citation>
    <scope>NUCLEOTIDE SEQUENCE</scope>
</reference>
<proteinExistence type="predicted"/>
<protein>
    <submittedName>
        <fullName evidence="1">Uncharacterized protein</fullName>
    </submittedName>
</protein>
<dbReference type="EMBL" id="GBXM01053362">
    <property type="protein sequence ID" value="JAH55215.1"/>
    <property type="molecule type" value="Transcribed_RNA"/>
</dbReference>
<sequence length="42" mass="4899">MRHTNESRSENAIVAGIRKGSRAQVKQFWEFHFTLNANGPRR</sequence>
<organism evidence="1">
    <name type="scientific">Anguilla anguilla</name>
    <name type="common">European freshwater eel</name>
    <name type="synonym">Muraena anguilla</name>
    <dbReference type="NCBI Taxonomy" id="7936"/>
    <lineage>
        <taxon>Eukaryota</taxon>
        <taxon>Metazoa</taxon>
        <taxon>Chordata</taxon>
        <taxon>Craniata</taxon>
        <taxon>Vertebrata</taxon>
        <taxon>Euteleostomi</taxon>
        <taxon>Actinopterygii</taxon>
        <taxon>Neopterygii</taxon>
        <taxon>Teleostei</taxon>
        <taxon>Anguilliformes</taxon>
        <taxon>Anguillidae</taxon>
        <taxon>Anguilla</taxon>
    </lineage>
</organism>
<accession>A0A0E9TQN7</accession>
<evidence type="ECO:0000313" key="1">
    <source>
        <dbReference type="EMBL" id="JAH55215.1"/>
    </source>
</evidence>
<dbReference type="AlphaFoldDB" id="A0A0E9TQN7"/>
<name>A0A0E9TQN7_ANGAN</name>
<reference evidence="1" key="1">
    <citation type="submission" date="2014-11" db="EMBL/GenBank/DDBJ databases">
        <authorList>
            <person name="Amaro Gonzalez C."/>
        </authorList>
    </citation>
    <scope>NUCLEOTIDE SEQUENCE</scope>
</reference>